<keyword evidence="2" id="KW-1185">Reference proteome</keyword>
<protein>
    <submittedName>
        <fullName evidence="1">Uncharacterized protein</fullName>
    </submittedName>
</protein>
<accession>A0A9P9A4G0</accession>
<dbReference type="Proteomes" id="UP000758603">
    <property type="component" value="Unassembled WGS sequence"/>
</dbReference>
<dbReference type="OrthoDB" id="3262926at2759"/>
<dbReference type="AlphaFoldDB" id="A0A9P9A4G0"/>
<gene>
    <name evidence="1" type="ORF">BKA67DRAFT_687419</name>
</gene>
<dbReference type="GeneID" id="70137941"/>
<evidence type="ECO:0000313" key="2">
    <source>
        <dbReference type="Proteomes" id="UP000758603"/>
    </source>
</evidence>
<evidence type="ECO:0000313" key="1">
    <source>
        <dbReference type="EMBL" id="KAH6661113.1"/>
    </source>
</evidence>
<organism evidence="1 2">
    <name type="scientific">Truncatella angustata</name>
    <dbReference type="NCBI Taxonomy" id="152316"/>
    <lineage>
        <taxon>Eukaryota</taxon>
        <taxon>Fungi</taxon>
        <taxon>Dikarya</taxon>
        <taxon>Ascomycota</taxon>
        <taxon>Pezizomycotina</taxon>
        <taxon>Sordariomycetes</taxon>
        <taxon>Xylariomycetidae</taxon>
        <taxon>Amphisphaeriales</taxon>
        <taxon>Sporocadaceae</taxon>
        <taxon>Truncatella</taxon>
    </lineage>
</organism>
<dbReference type="EMBL" id="JAGPXC010000001">
    <property type="protein sequence ID" value="KAH6661113.1"/>
    <property type="molecule type" value="Genomic_DNA"/>
</dbReference>
<comment type="caution">
    <text evidence="1">The sequence shown here is derived from an EMBL/GenBank/DDBJ whole genome shotgun (WGS) entry which is preliminary data.</text>
</comment>
<dbReference type="Gene3D" id="3.10.490.10">
    <property type="entry name" value="Gamma-glutamyl cyclotransferase-like"/>
    <property type="match status" value="1"/>
</dbReference>
<sequence>MMNSFNKVLSLDALPHSHFRTTDTPLRCKTAVEALAMKSRLELEAEEKGFADVEAYLAAKEPCNLATLDLLGYTTTLRGKQLDTAASLLSYNVDNDPSVLETNEMLTFRPLWFMFYGILRDKDILTGVTGVPGPHAFREARVEGVAVVHQQGVVPTADFREGGVVKGLVWKCPTPRALGALLELEGGYKLARVKILIDGGEVLEDGRMFVAGDRSDGDVLENDTIFVADDMCILYNTRQKDIHTVHILVSPLVFIRERVALHRFNGELEHLFVGNEMSSELYYYSIQVVSPFHVAKIYFPNASELYGSPSRRKTLHQSLKYFFV</sequence>
<reference evidence="1" key="1">
    <citation type="journal article" date="2021" name="Nat. Commun.">
        <title>Genetic determinants of endophytism in the Arabidopsis root mycobiome.</title>
        <authorList>
            <person name="Mesny F."/>
            <person name="Miyauchi S."/>
            <person name="Thiergart T."/>
            <person name="Pickel B."/>
            <person name="Atanasova L."/>
            <person name="Karlsson M."/>
            <person name="Huettel B."/>
            <person name="Barry K.W."/>
            <person name="Haridas S."/>
            <person name="Chen C."/>
            <person name="Bauer D."/>
            <person name="Andreopoulos W."/>
            <person name="Pangilinan J."/>
            <person name="LaButti K."/>
            <person name="Riley R."/>
            <person name="Lipzen A."/>
            <person name="Clum A."/>
            <person name="Drula E."/>
            <person name="Henrissat B."/>
            <person name="Kohler A."/>
            <person name="Grigoriev I.V."/>
            <person name="Martin F.M."/>
            <person name="Hacquard S."/>
        </authorList>
    </citation>
    <scope>NUCLEOTIDE SEQUENCE</scope>
    <source>
        <strain evidence="1">MPI-SDFR-AT-0073</strain>
    </source>
</reference>
<dbReference type="RefSeq" id="XP_045965244.1">
    <property type="nucleotide sequence ID" value="XM_046109050.1"/>
</dbReference>
<proteinExistence type="predicted"/>
<name>A0A9P9A4G0_9PEZI</name>